<organism evidence="1">
    <name type="scientific">Aegilops tauschii</name>
    <name type="common">Tausch's goatgrass</name>
    <name type="synonym">Aegilops squarrosa</name>
    <dbReference type="NCBI Taxonomy" id="37682"/>
    <lineage>
        <taxon>Eukaryota</taxon>
        <taxon>Viridiplantae</taxon>
        <taxon>Streptophyta</taxon>
        <taxon>Embryophyta</taxon>
        <taxon>Tracheophyta</taxon>
        <taxon>Spermatophyta</taxon>
        <taxon>Magnoliopsida</taxon>
        <taxon>Liliopsida</taxon>
        <taxon>Poales</taxon>
        <taxon>Poaceae</taxon>
        <taxon>BOP clade</taxon>
        <taxon>Pooideae</taxon>
        <taxon>Triticodae</taxon>
        <taxon>Triticeae</taxon>
        <taxon>Triticinae</taxon>
        <taxon>Aegilops</taxon>
    </lineage>
</organism>
<evidence type="ECO:0000313" key="1">
    <source>
        <dbReference type="EnsemblPlants" id="EMT24306"/>
    </source>
</evidence>
<dbReference type="EnsemblPlants" id="EMT24306">
    <property type="protein sequence ID" value="EMT24306"/>
    <property type="gene ID" value="F775_14535"/>
</dbReference>
<proteinExistence type="predicted"/>
<dbReference type="InterPro" id="IPR005174">
    <property type="entry name" value="KIB1-4_b-propeller"/>
</dbReference>
<dbReference type="PANTHER" id="PTHR34591">
    <property type="entry name" value="OS03G0653100 PROTEIN-RELATED"/>
    <property type="match status" value="1"/>
</dbReference>
<accession>M8CLL3</accession>
<dbReference type="SMART" id="SM00256">
    <property type="entry name" value="FBOX"/>
    <property type="match status" value="1"/>
</dbReference>
<dbReference type="PANTHER" id="PTHR34591:SF37">
    <property type="entry name" value="DUF295 DOMAIN-CONTAINING PROTEIN"/>
    <property type="match status" value="1"/>
</dbReference>
<protein>
    <submittedName>
        <fullName evidence="1">Uncharacterized protein</fullName>
    </submittedName>
</protein>
<dbReference type="Gene3D" id="1.20.1280.50">
    <property type="match status" value="1"/>
</dbReference>
<name>M8CLL3_AEGTA</name>
<dbReference type="Pfam" id="PF03478">
    <property type="entry name" value="Beta-prop_KIB1-4"/>
    <property type="match status" value="1"/>
</dbReference>
<dbReference type="SUPFAM" id="SSF81383">
    <property type="entry name" value="F-box domain"/>
    <property type="match status" value="1"/>
</dbReference>
<sequence length="743" mass="83664">MVKSRLNGGTSKTAQDVPLQATQPEGWGELPCDLIRRIVENYLSCGIDRRRLSWINRHWGETIRDMKLPELPWMFLPSTSTPMFFEPVTRCLHKIWLPAALKSGMLCGSSGPWIFISLGYPERQFILYNLCNGEKRGRIDLPVTILNKEGMIHNVWVEMAALSRPPSTAEYTVAAVVRIGESLVHTIATWESNEDHWTEIGTVEDGVFDMLFYQGSFHFLTSSEDLIRLVPEGLSFRMESYHVKFRSSKPIDDYYEAQETGYILRRYLVESTAGHLLFAVKCTHGSRKTFDIKLLRLSVDDAGQARWAHYKNTMDEMIYLGQASSVSCVSQGEPTIHFLDDRMVKSEAEADHYYRRDMGGLQPHVLQVNIDRYTAGAFSWSRVLDLLGSGLRVNQTQNKNTKQTPAAAAAGNMQTLTLPSAAHCHSAIEDLPDELLADILRRLPPRGLAACRSVCKHWRADIDAHGLLLAVAHLVPCPLRGIFVNYVMDQSLRFFSRAAPGTTSTSQSSIDVTLSFLPGQLSRGRAVLDHRSGLLLFENGNTMTRLRQEPGLNGVATLHVPGASVLVKKQPVGGETVYPSRLSLEEQKYLVIKTPNVDTSTTGYNRCFSTYGYLAKSKQGVYYTAICGYQFHVWVLHNTSESSQTPEWELKHQVNLEPNLKPCYNRCFRRKNIDKCWILDSRDEESEDTRDYEWDSSDDSIADAEGEINEEGGVIGILGETYGIYMTFMIDPTLISHTSSCML</sequence>
<dbReference type="InterPro" id="IPR036047">
    <property type="entry name" value="F-box-like_dom_sf"/>
</dbReference>
<dbReference type="AlphaFoldDB" id="M8CLL3"/>
<dbReference type="InterPro" id="IPR001810">
    <property type="entry name" value="F-box_dom"/>
</dbReference>
<reference evidence="1" key="1">
    <citation type="submission" date="2015-06" db="UniProtKB">
        <authorList>
            <consortium name="EnsemblPlants"/>
        </authorList>
    </citation>
    <scope>IDENTIFICATION</scope>
</reference>
<dbReference type="Pfam" id="PF12937">
    <property type="entry name" value="F-box-like"/>
    <property type="match status" value="1"/>
</dbReference>
<dbReference type="CDD" id="cd22157">
    <property type="entry name" value="F-box_AtFBW1-like"/>
    <property type="match status" value="1"/>
</dbReference>
<dbReference type="PROSITE" id="PS50181">
    <property type="entry name" value="FBOX"/>
    <property type="match status" value="1"/>
</dbReference>